<dbReference type="Proteomes" id="UP000222655">
    <property type="component" value="Segment"/>
</dbReference>
<keyword evidence="2" id="KW-1185">Reference proteome</keyword>
<organism evidence="1 2">
    <name type="scientific">Escherichia phage phiAPCEc03</name>
    <dbReference type="NCBI Taxonomy" id="1655307"/>
    <lineage>
        <taxon>Viruses</taxon>
        <taxon>Duplodnaviria</taxon>
        <taxon>Heunggongvirae</taxon>
        <taxon>Uroviricota</taxon>
        <taxon>Caudoviricetes</taxon>
        <taxon>Demerecviridae</taxon>
        <taxon>Markadamsvirinae</taxon>
        <taxon>Tequintavirus</taxon>
        <taxon>Tequintavirus APCEc03</taxon>
    </lineage>
</organism>
<reference evidence="1 2" key="1">
    <citation type="journal article" date="2016" name="PLoS ONE">
        <title>Three New Escherichia coli Phages from the Human Gut Show Promising Potential for Phage Therapy.</title>
        <authorList>
            <person name="Dalmasso M."/>
            <person name="Strain R."/>
            <person name="Neve H."/>
            <person name="Franz C.M."/>
            <person name="Cousin F.J."/>
            <person name="Ross R.P."/>
            <person name="Hill C."/>
        </authorList>
    </citation>
    <scope>NUCLEOTIDE SEQUENCE [LARGE SCALE GENOMIC DNA]</scope>
</reference>
<accession>A0A0U2D9Z1</accession>
<evidence type="ECO:0008006" key="3">
    <source>
        <dbReference type="Google" id="ProtNLM"/>
    </source>
</evidence>
<name>A0A0U2D9Z1_9CAUD</name>
<evidence type="ECO:0000313" key="1">
    <source>
        <dbReference type="EMBL" id="AKO61404.1"/>
    </source>
</evidence>
<protein>
    <recommendedName>
        <fullName evidence="3">Antitermination protein Q</fullName>
    </recommendedName>
</protein>
<gene>
    <name evidence="1" type="ORF">APCEc03_003</name>
</gene>
<sequence length="61" mass="6513">MSKFQELKQELEECVCPDCLGVGEASDAEAGDTFCNIWVCPTCKGTGINPTCGISLDIERG</sequence>
<evidence type="ECO:0000313" key="2">
    <source>
        <dbReference type="Proteomes" id="UP000222655"/>
    </source>
</evidence>
<proteinExistence type="predicted"/>
<dbReference type="EMBL" id="KR422353">
    <property type="protein sequence ID" value="AKO61404.1"/>
    <property type="molecule type" value="Genomic_DNA"/>
</dbReference>